<feature type="transmembrane region" description="Helical" evidence="1">
    <location>
        <begin position="31"/>
        <end position="54"/>
    </location>
</feature>
<dbReference type="EMBL" id="PFEK01000020">
    <property type="protein sequence ID" value="PJE67680.1"/>
    <property type="molecule type" value="Genomic_DNA"/>
</dbReference>
<evidence type="ECO:0000256" key="1">
    <source>
        <dbReference type="SAM" id="Phobius"/>
    </source>
</evidence>
<evidence type="ECO:0000313" key="2">
    <source>
        <dbReference type="EMBL" id="PJE67680.1"/>
    </source>
</evidence>
<dbReference type="AlphaFoldDB" id="A0A2M8L424"/>
<proteinExistence type="predicted"/>
<comment type="caution">
    <text evidence="2">The sequence shown here is derived from an EMBL/GenBank/DDBJ whole genome shotgun (WGS) entry which is preliminary data.</text>
</comment>
<dbReference type="Proteomes" id="UP000231474">
    <property type="component" value="Unassembled WGS sequence"/>
</dbReference>
<accession>A0A2M8L424</accession>
<protein>
    <submittedName>
        <fullName evidence="2">Uncharacterized protein</fullName>
    </submittedName>
</protein>
<feature type="transmembrane region" description="Helical" evidence="1">
    <location>
        <begin position="75"/>
        <end position="95"/>
    </location>
</feature>
<evidence type="ECO:0000313" key="3">
    <source>
        <dbReference type="Proteomes" id="UP000231474"/>
    </source>
</evidence>
<dbReference type="Pfam" id="PF18895">
    <property type="entry name" value="T4SS_pilin"/>
    <property type="match status" value="1"/>
</dbReference>
<reference evidence="3" key="1">
    <citation type="submission" date="2017-09" db="EMBL/GenBank/DDBJ databases">
        <title>Depth-based differentiation of microbial function through sediment-hosted aquifers and enrichment of novel symbionts in the deep terrestrial subsurface.</title>
        <authorList>
            <person name="Probst A.J."/>
            <person name="Ladd B."/>
            <person name="Jarett J.K."/>
            <person name="Geller-Mcgrath D.E."/>
            <person name="Sieber C.M.K."/>
            <person name="Emerson J.B."/>
            <person name="Anantharaman K."/>
            <person name="Thomas B.C."/>
            <person name="Malmstrom R."/>
            <person name="Stieglmeier M."/>
            <person name="Klingl A."/>
            <person name="Woyke T."/>
            <person name="Ryan C.M."/>
            <person name="Banfield J.F."/>
        </authorList>
    </citation>
    <scope>NUCLEOTIDE SEQUENCE [LARGE SCALE GENOMIC DNA]</scope>
</reference>
<keyword evidence="1" id="KW-0812">Transmembrane</keyword>
<keyword evidence="1" id="KW-0472">Membrane</keyword>
<dbReference type="InterPro" id="IPR043993">
    <property type="entry name" value="T4SS_pilin"/>
</dbReference>
<gene>
    <name evidence="2" type="ORF">COU95_01060</name>
</gene>
<organism evidence="2 3">
    <name type="scientific">Candidatus Shapirobacteria bacterium CG10_big_fil_rev_8_21_14_0_10_40_9</name>
    <dbReference type="NCBI Taxonomy" id="1974888"/>
    <lineage>
        <taxon>Bacteria</taxon>
        <taxon>Candidatus Shapironibacteriota</taxon>
    </lineage>
</organism>
<name>A0A2M8L424_9BACT</name>
<sequence>MLLAQYTEEITNPALSEKIRNLTGLQFLAKFLPNIIVLFLIAASLAAFFILLIGGIQFITSGGDKAQMEAARGRLTTAIIGLILVFSVFAIMKVLGDFFGINLLQINLEPLMLK</sequence>
<keyword evidence="1" id="KW-1133">Transmembrane helix</keyword>